<dbReference type="Proteomes" id="UP000255291">
    <property type="component" value="Unassembled WGS sequence"/>
</dbReference>
<dbReference type="EMBL" id="QRBW01000006">
    <property type="protein sequence ID" value="RDT61071.1"/>
    <property type="molecule type" value="Genomic_DNA"/>
</dbReference>
<proteinExistence type="predicted"/>
<protein>
    <recommendedName>
        <fullName evidence="3">DNA-binding protein</fullName>
    </recommendedName>
</protein>
<evidence type="ECO:0008006" key="3">
    <source>
        <dbReference type="Google" id="ProtNLM"/>
    </source>
</evidence>
<organism evidence="1 2">
    <name type="scientific">Enterobacter roggenkampii</name>
    <dbReference type="NCBI Taxonomy" id="1812935"/>
    <lineage>
        <taxon>Bacteria</taxon>
        <taxon>Pseudomonadati</taxon>
        <taxon>Pseudomonadota</taxon>
        <taxon>Gammaproteobacteria</taxon>
        <taxon>Enterobacterales</taxon>
        <taxon>Enterobacteriaceae</taxon>
        <taxon>Enterobacter</taxon>
        <taxon>Enterobacter cloacae complex</taxon>
    </lineage>
</organism>
<name>A0ABD7H0Q4_9ENTR</name>
<dbReference type="AlphaFoldDB" id="A0ABD7H0Q4"/>
<reference evidence="1 2" key="1">
    <citation type="submission" date="2018-07" db="EMBL/GenBank/DDBJ databases">
        <title>The use of a cohorting ward and systematic surveillance cultures for the control of a Klebsiella pneumoniae carbapenemase (KPC)-producing Enterobacteriaceae outbreak.</title>
        <authorList>
            <person name="Doi Y."/>
        </authorList>
    </citation>
    <scope>NUCLEOTIDE SEQUENCE [LARGE SCALE GENOMIC DNA]</scope>
    <source>
        <strain evidence="1 2">1-RC-17-04017</strain>
    </source>
</reference>
<evidence type="ECO:0000313" key="1">
    <source>
        <dbReference type="EMBL" id="RDT61071.1"/>
    </source>
</evidence>
<accession>A0ABD7H0Q4</accession>
<gene>
    <name evidence="1" type="ORF">DXF87_04485</name>
</gene>
<sequence length="226" mass="25490">MDELVERLMSLTPIVSQVIKRTGLSMEQLDQMVRITPCVVVDDDGDETITFLASTTAKMLTKSGFMAEAYEFGIARLHFECLNNPEKAEKKVRLALEDEFRQLEYTAAAETIYDINVVLADKNNVLSDENTTLNLKVAEDEPFIETGRKVRANKGALAKQADAEVLRKKIIDAWLKNGFPEIWETGERAPYGSQQRIAKIMGCSVVTVKRALKEKRHKIRSVLVEI</sequence>
<evidence type="ECO:0000313" key="2">
    <source>
        <dbReference type="Proteomes" id="UP000255291"/>
    </source>
</evidence>
<comment type="caution">
    <text evidence="1">The sequence shown here is derived from an EMBL/GenBank/DDBJ whole genome shotgun (WGS) entry which is preliminary data.</text>
</comment>
<dbReference type="RefSeq" id="WP_115465537.1">
    <property type="nucleotide sequence ID" value="NZ_JBMPAF010000007.1"/>
</dbReference>